<evidence type="ECO:0000256" key="4">
    <source>
        <dbReference type="ARBA" id="ARBA00041575"/>
    </source>
</evidence>
<dbReference type="Pfam" id="PF00789">
    <property type="entry name" value="UBX"/>
    <property type="match status" value="1"/>
</dbReference>
<keyword evidence="2" id="KW-0834">Unfolded protein response</keyword>
<dbReference type="Gene3D" id="3.10.20.90">
    <property type="entry name" value="Phosphatidylinositol 3-kinase Catalytic Subunit, Chain A, domain 1"/>
    <property type="match status" value="1"/>
</dbReference>
<keyword evidence="7" id="KW-0812">Transmembrane</keyword>
<proteinExistence type="predicted"/>
<sequence length="459" mass="50050">MFFEGNLQEGISTALQQSKQVVCFVTDDGSESQQWENEFLADDSIRPGLESQSVILKLTTGSEEAGYLEALFPVPKKPTVVIIQNGQLKEYIAAGTSKEEFIRRIGKTSQQGSTQKQPSTTPSTIPAVNPSQDRQTSTASHNDDSLYDDVQPTTTAILASSSTQPTTGTTTEEKRLTAAEKQKGKARAEAEEEAKRRVDERCDPPTSAEQAHANEVKLRKQQANEERKRILKRIEDDKRARKERDAAERRARSLLSADAATAAAEDGSSVADPAIALRHRLPKAGQGDSCNLQVRLMDGSTIRSRFASDKTLGTDVRQWIDTERTDGDAPYSFRVVLTPQPNKVIEPQEEIKSLLSLGLAPSATLVLIPTRYSVAYAGRRGGGGILSPVIGVFSSLFGAIMASIGGFFALFFGGGGGNSSGHEDIPMENLRARRRDNQLYNGNSLNFEPRGEDDDEDTR</sequence>
<feature type="compositionally biased region" description="Low complexity" evidence="6">
    <location>
        <begin position="160"/>
        <end position="170"/>
    </location>
</feature>
<feature type="compositionally biased region" description="Basic and acidic residues" evidence="6">
    <location>
        <begin position="171"/>
        <end position="203"/>
    </location>
</feature>
<dbReference type="EMBL" id="VFLP01000077">
    <property type="protein sequence ID" value="TRX88924.1"/>
    <property type="molecule type" value="Genomic_DNA"/>
</dbReference>
<keyword evidence="7" id="KW-0472">Membrane</keyword>
<keyword evidence="10" id="KW-1185">Reference proteome</keyword>
<name>A0A553HLT5_9PEZI</name>
<evidence type="ECO:0000256" key="1">
    <source>
        <dbReference type="ARBA" id="ARBA00004406"/>
    </source>
</evidence>
<evidence type="ECO:0000313" key="9">
    <source>
        <dbReference type="EMBL" id="TRX88924.1"/>
    </source>
</evidence>
<dbReference type="Proteomes" id="UP000319160">
    <property type="component" value="Unassembled WGS sequence"/>
</dbReference>
<dbReference type="InterPro" id="IPR029071">
    <property type="entry name" value="Ubiquitin-like_domsf"/>
</dbReference>
<evidence type="ECO:0000256" key="7">
    <source>
        <dbReference type="SAM" id="Phobius"/>
    </source>
</evidence>
<accession>A0A553HLT5</accession>
<comment type="subcellular location">
    <subcellularLocation>
        <location evidence="1">Endoplasmic reticulum membrane</location>
        <topology evidence="1">Peripheral membrane protein</topology>
    </subcellularLocation>
</comment>
<dbReference type="Pfam" id="PF23187">
    <property type="entry name" value="UBX7_N"/>
    <property type="match status" value="1"/>
</dbReference>
<dbReference type="OrthoDB" id="2445133at2759"/>
<dbReference type="SMART" id="SM00166">
    <property type="entry name" value="UBX"/>
    <property type="match status" value="1"/>
</dbReference>
<evidence type="ECO:0000313" key="10">
    <source>
        <dbReference type="Proteomes" id="UP000319160"/>
    </source>
</evidence>
<feature type="region of interest" description="Disordered" evidence="6">
    <location>
        <begin position="106"/>
        <end position="231"/>
    </location>
</feature>
<feature type="compositionally biased region" description="Basic and acidic residues" evidence="6">
    <location>
        <begin position="212"/>
        <end position="231"/>
    </location>
</feature>
<feature type="transmembrane region" description="Helical" evidence="7">
    <location>
        <begin position="386"/>
        <end position="412"/>
    </location>
</feature>
<dbReference type="PANTHER" id="PTHR46424:SF1">
    <property type="entry name" value="UBX DOMAIN-CONTAINING PROTEIN 4"/>
    <property type="match status" value="1"/>
</dbReference>
<comment type="subunit">
    <text evidence="3">Directly interacts with VCP. Interacts with UBQLN1. Forms a complex with VCP and UBQLN1.</text>
</comment>
<dbReference type="GO" id="GO:0006986">
    <property type="term" value="P:response to unfolded protein"/>
    <property type="evidence" value="ECO:0007669"/>
    <property type="project" value="UniProtKB-KW"/>
</dbReference>
<gene>
    <name evidence="9" type="ORF">FHL15_010152</name>
</gene>
<dbReference type="SUPFAM" id="SSF54236">
    <property type="entry name" value="Ubiquitin-like"/>
    <property type="match status" value="1"/>
</dbReference>
<evidence type="ECO:0000256" key="2">
    <source>
        <dbReference type="ARBA" id="ARBA00023230"/>
    </source>
</evidence>
<evidence type="ECO:0000256" key="6">
    <source>
        <dbReference type="SAM" id="MobiDB-lite"/>
    </source>
</evidence>
<dbReference type="InterPro" id="IPR001012">
    <property type="entry name" value="UBX_dom"/>
</dbReference>
<dbReference type="SUPFAM" id="SSF52833">
    <property type="entry name" value="Thioredoxin-like"/>
    <property type="match status" value="1"/>
</dbReference>
<comment type="caution">
    <text evidence="9">The sequence shown here is derived from an EMBL/GenBank/DDBJ whole genome shotgun (WGS) entry which is preliminary data.</text>
</comment>
<organism evidence="9 10">
    <name type="scientific">Xylaria flabelliformis</name>
    <dbReference type="NCBI Taxonomy" id="2512241"/>
    <lineage>
        <taxon>Eukaryota</taxon>
        <taxon>Fungi</taxon>
        <taxon>Dikarya</taxon>
        <taxon>Ascomycota</taxon>
        <taxon>Pezizomycotina</taxon>
        <taxon>Sordariomycetes</taxon>
        <taxon>Xylariomycetidae</taxon>
        <taxon>Xylariales</taxon>
        <taxon>Xylariaceae</taxon>
        <taxon>Xylaria</taxon>
    </lineage>
</organism>
<dbReference type="PANTHER" id="PTHR46424">
    <property type="entry name" value="UBX DOMAIN-CONTAINING PROTEIN 4"/>
    <property type="match status" value="1"/>
</dbReference>
<keyword evidence="7" id="KW-1133">Transmembrane helix</keyword>
<reference evidence="10" key="1">
    <citation type="submission" date="2019-06" db="EMBL/GenBank/DDBJ databases">
        <title>Draft genome sequence of the griseofulvin-producing fungus Xylaria cubensis strain G536.</title>
        <authorList>
            <person name="Mead M.E."/>
            <person name="Raja H.A."/>
            <person name="Steenwyk J.L."/>
            <person name="Knowles S.L."/>
            <person name="Oberlies N.H."/>
            <person name="Rokas A."/>
        </authorList>
    </citation>
    <scope>NUCLEOTIDE SEQUENCE [LARGE SCALE GENOMIC DNA]</scope>
    <source>
        <strain evidence="10">G536</strain>
    </source>
</reference>
<evidence type="ECO:0000256" key="5">
    <source>
        <dbReference type="ARBA" id="ARBA00046062"/>
    </source>
</evidence>
<evidence type="ECO:0000259" key="8">
    <source>
        <dbReference type="PROSITE" id="PS50033"/>
    </source>
</evidence>
<feature type="compositionally biased region" description="Low complexity" evidence="6">
    <location>
        <begin position="107"/>
        <end position="124"/>
    </location>
</feature>
<dbReference type="GO" id="GO:0036503">
    <property type="term" value="P:ERAD pathway"/>
    <property type="evidence" value="ECO:0007669"/>
    <property type="project" value="TreeGrafter"/>
</dbReference>
<evidence type="ECO:0000256" key="3">
    <source>
        <dbReference type="ARBA" id="ARBA00038812"/>
    </source>
</evidence>
<feature type="region of interest" description="Disordered" evidence="6">
    <location>
        <begin position="437"/>
        <end position="459"/>
    </location>
</feature>
<dbReference type="InterPro" id="IPR036249">
    <property type="entry name" value="Thioredoxin-like_sf"/>
</dbReference>
<feature type="compositionally biased region" description="Polar residues" evidence="6">
    <location>
        <begin position="129"/>
        <end position="140"/>
    </location>
</feature>
<dbReference type="STRING" id="2512241.A0A553HLT5"/>
<feature type="domain" description="UBX" evidence="8">
    <location>
        <begin position="285"/>
        <end position="367"/>
    </location>
</feature>
<dbReference type="PROSITE" id="PS50033">
    <property type="entry name" value="UBX"/>
    <property type="match status" value="1"/>
</dbReference>
<dbReference type="GO" id="GO:0005789">
    <property type="term" value="C:endoplasmic reticulum membrane"/>
    <property type="evidence" value="ECO:0007669"/>
    <property type="project" value="UniProtKB-SubCell"/>
</dbReference>
<comment type="function">
    <text evidence="5">Involved in endoplasmic reticulum-associated protein degradation (ERAD). Acts as a platform to recruit both UBQLN1 and VCP to the ER during ERAD.</text>
</comment>
<protein>
    <recommendedName>
        <fullName evidence="4">UBX domain-containing protein 2</fullName>
    </recommendedName>
</protein>
<dbReference type="AlphaFoldDB" id="A0A553HLT5"/>